<name>A0A8H6NRT2_9PEZI</name>
<dbReference type="EMBL" id="WIGO01000003">
    <property type="protein sequence ID" value="KAF6841427.1"/>
    <property type="molecule type" value="Genomic_DNA"/>
</dbReference>
<proteinExistence type="predicted"/>
<dbReference type="AlphaFoldDB" id="A0A8H6NRT2"/>
<feature type="compositionally biased region" description="Polar residues" evidence="1">
    <location>
        <begin position="193"/>
        <end position="205"/>
    </location>
</feature>
<evidence type="ECO:0000313" key="2">
    <source>
        <dbReference type="EMBL" id="KAF6841427.1"/>
    </source>
</evidence>
<keyword evidence="3" id="KW-1185">Reference proteome</keyword>
<gene>
    <name evidence="2" type="ORF">CPLU01_00558</name>
</gene>
<feature type="region of interest" description="Disordered" evidence="1">
    <location>
        <begin position="181"/>
        <end position="215"/>
    </location>
</feature>
<sequence length="215" mass="22461">MPIDLPLPLLLPPLSHYRVASVPLQAPCQRPRTSSPTQHGSTQVLAEVDFALAAGDKVPSFTTTRGVGDADRGEVLCRQSILKCAHVVSSDRQVEVGLFSQYPKLSASSSSALSAFASRPLTPVGSTSQPTIATTATTAARASASVLRLICASATTPAAPLALANPAVASAAPDLHLKARWPRDETRPDHCTPSGTSDELASLSSKLKAWETETN</sequence>
<evidence type="ECO:0000313" key="3">
    <source>
        <dbReference type="Proteomes" id="UP000654918"/>
    </source>
</evidence>
<comment type="caution">
    <text evidence="2">The sequence shown here is derived from an EMBL/GenBank/DDBJ whole genome shotgun (WGS) entry which is preliminary data.</text>
</comment>
<evidence type="ECO:0000256" key="1">
    <source>
        <dbReference type="SAM" id="MobiDB-lite"/>
    </source>
</evidence>
<organism evidence="2 3">
    <name type="scientific">Colletotrichum plurivorum</name>
    <dbReference type="NCBI Taxonomy" id="2175906"/>
    <lineage>
        <taxon>Eukaryota</taxon>
        <taxon>Fungi</taxon>
        <taxon>Dikarya</taxon>
        <taxon>Ascomycota</taxon>
        <taxon>Pezizomycotina</taxon>
        <taxon>Sordariomycetes</taxon>
        <taxon>Hypocreomycetidae</taxon>
        <taxon>Glomerellales</taxon>
        <taxon>Glomerellaceae</taxon>
        <taxon>Colletotrichum</taxon>
        <taxon>Colletotrichum orchidearum species complex</taxon>
    </lineage>
</organism>
<reference evidence="2" key="1">
    <citation type="journal article" date="2020" name="Phytopathology">
        <title>Genome Sequence Resources of Colletotrichum truncatum, C. plurivorum, C. musicola, and C. sojae: Four Species Pathogenic to Soybean (Glycine max).</title>
        <authorList>
            <person name="Rogerio F."/>
            <person name="Boufleur T.R."/>
            <person name="Ciampi-Guillardi M."/>
            <person name="Sukno S.A."/>
            <person name="Thon M.R."/>
            <person name="Massola Junior N.S."/>
            <person name="Baroncelli R."/>
        </authorList>
    </citation>
    <scope>NUCLEOTIDE SEQUENCE</scope>
    <source>
        <strain evidence="2">LFN00145</strain>
    </source>
</reference>
<feature type="compositionally biased region" description="Basic and acidic residues" evidence="1">
    <location>
        <begin position="181"/>
        <end position="190"/>
    </location>
</feature>
<protein>
    <submittedName>
        <fullName evidence="2">Uncharacterized protein</fullName>
    </submittedName>
</protein>
<accession>A0A8H6NRT2</accession>
<dbReference type="Proteomes" id="UP000654918">
    <property type="component" value="Unassembled WGS sequence"/>
</dbReference>